<name>A0A0C3DRB9_9AGAM</name>
<dbReference type="AlphaFoldDB" id="A0A0C3DRB9"/>
<gene>
    <name evidence="1" type="ORF">SCLCIDRAFT_1053996</name>
</gene>
<reference evidence="1 2" key="1">
    <citation type="submission" date="2014-04" db="EMBL/GenBank/DDBJ databases">
        <authorList>
            <consortium name="DOE Joint Genome Institute"/>
            <person name="Kuo A."/>
            <person name="Kohler A."/>
            <person name="Nagy L.G."/>
            <person name="Floudas D."/>
            <person name="Copeland A."/>
            <person name="Barry K.W."/>
            <person name="Cichocki N."/>
            <person name="Veneault-Fourrey C."/>
            <person name="LaButti K."/>
            <person name="Lindquist E.A."/>
            <person name="Lipzen A."/>
            <person name="Lundell T."/>
            <person name="Morin E."/>
            <person name="Murat C."/>
            <person name="Sun H."/>
            <person name="Tunlid A."/>
            <person name="Henrissat B."/>
            <person name="Grigoriev I.V."/>
            <person name="Hibbett D.S."/>
            <person name="Martin F."/>
            <person name="Nordberg H.P."/>
            <person name="Cantor M.N."/>
            <person name="Hua S.X."/>
        </authorList>
    </citation>
    <scope>NUCLEOTIDE SEQUENCE [LARGE SCALE GENOMIC DNA]</scope>
    <source>
        <strain evidence="1 2">Foug A</strain>
    </source>
</reference>
<evidence type="ECO:0000313" key="2">
    <source>
        <dbReference type="Proteomes" id="UP000053989"/>
    </source>
</evidence>
<reference evidence="2" key="2">
    <citation type="submission" date="2015-01" db="EMBL/GenBank/DDBJ databases">
        <title>Evolutionary Origins and Diversification of the Mycorrhizal Mutualists.</title>
        <authorList>
            <consortium name="DOE Joint Genome Institute"/>
            <consortium name="Mycorrhizal Genomics Consortium"/>
            <person name="Kohler A."/>
            <person name="Kuo A."/>
            <person name="Nagy L.G."/>
            <person name="Floudas D."/>
            <person name="Copeland A."/>
            <person name="Barry K.W."/>
            <person name="Cichocki N."/>
            <person name="Veneault-Fourrey C."/>
            <person name="LaButti K."/>
            <person name="Lindquist E.A."/>
            <person name="Lipzen A."/>
            <person name="Lundell T."/>
            <person name="Morin E."/>
            <person name="Murat C."/>
            <person name="Riley R."/>
            <person name="Ohm R."/>
            <person name="Sun H."/>
            <person name="Tunlid A."/>
            <person name="Henrissat B."/>
            <person name="Grigoriev I.V."/>
            <person name="Hibbett D.S."/>
            <person name="Martin F."/>
        </authorList>
    </citation>
    <scope>NUCLEOTIDE SEQUENCE [LARGE SCALE GENOMIC DNA]</scope>
    <source>
        <strain evidence="2">Foug A</strain>
    </source>
</reference>
<evidence type="ECO:0000313" key="1">
    <source>
        <dbReference type="EMBL" id="KIM58764.1"/>
    </source>
</evidence>
<organism evidence="1 2">
    <name type="scientific">Scleroderma citrinum Foug A</name>
    <dbReference type="NCBI Taxonomy" id="1036808"/>
    <lineage>
        <taxon>Eukaryota</taxon>
        <taxon>Fungi</taxon>
        <taxon>Dikarya</taxon>
        <taxon>Basidiomycota</taxon>
        <taxon>Agaricomycotina</taxon>
        <taxon>Agaricomycetes</taxon>
        <taxon>Agaricomycetidae</taxon>
        <taxon>Boletales</taxon>
        <taxon>Sclerodermatineae</taxon>
        <taxon>Sclerodermataceae</taxon>
        <taxon>Scleroderma</taxon>
    </lineage>
</organism>
<keyword evidence="2" id="KW-1185">Reference proteome</keyword>
<protein>
    <submittedName>
        <fullName evidence="1">Uncharacterized protein</fullName>
    </submittedName>
</protein>
<proteinExistence type="predicted"/>
<sequence length="95" mass="10358">MRFLTQELNRIQGLSQFTVPSRLSRGMGIQQGRVGSNHAYLIQIPSLSVMGLSDIRFLSSSISAGPATCAGFTFTFLVSIPVLLSRITILPFCTH</sequence>
<dbReference type="HOGENOM" id="CLU_2374054_0_0_1"/>
<dbReference type="Proteomes" id="UP000053989">
    <property type="component" value="Unassembled WGS sequence"/>
</dbReference>
<accession>A0A0C3DRB9</accession>
<dbReference type="EMBL" id="KN822081">
    <property type="protein sequence ID" value="KIM58764.1"/>
    <property type="molecule type" value="Genomic_DNA"/>
</dbReference>
<dbReference type="InParanoid" id="A0A0C3DRB9"/>